<dbReference type="HOGENOM" id="CLU_3413635_0_0_6"/>
<sequence length="27" mass="2930">KGVDKNKVLTNMLSEGLGIASEKLKQE</sequence>
<reference evidence="1 2" key="1">
    <citation type="submission" date="2013-10" db="EMBL/GenBank/DDBJ databases">
        <title>The Genome Sequence of Acinetobacter indicus CIP 110367.</title>
        <authorList>
            <consortium name="The Broad Institute Genomics Platform"/>
            <consortium name="The Broad Institute Genome Sequencing Center for Infectious Disease"/>
            <person name="Cerqueira G."/>
            <person name="Feldgarden M."/>
            <person name="Courvalin P."/>
            <person name="Grillot-Courvalin C."/>
            <person name="Clermont D."/>
            <person name="Rocha E."/>
            <person name="Yoon E.-J."/>
            <person name="Nemec A."/>
            <person name="Young S.K."/>
            <person name="Zeng Q."/>
            <person name="Gargeya S."/>
            <person name="Fitzgerald M."/>
            <person name="Abouelleil A."/>
            <person name="Alvarado L."/>
            <person name="Berlin A.M."/>
            <person name="Chapman S.B."/>
            <person name="Gainer-Dewar J."/>
            <person name="Goldberg J."/>
            <person name="Gnerre S."/>
            <person name="Griggs A."/>
            <person name="Gujja S."/>
            <person name="Hansen M."/>
            <person name="Howarth C."/>
            <person name="Imamovic A."/>
            <person name="Ireland A."/>
            <person name="Larimer J."/>
            <person name="McCowan C."/>
            <person name="Murphy C."/>
            <person name="Pearson M."/>
            <person name="Poon T.W."/>
            <person name="Priest M."/>
            <person name="Roberts A."/>
            <person name="Saif S."/>
            <person name="Shea T."/>
            <person name="Sykes S."/>
            <person name="Wortman J."/>
            <person name="Nusbaum C."/>
            <person name="Birren B."/>
        </authorList>
    </citation>
    <scope>NUCLEOTIDE SEQUENCE [LARGE SCALE GENOMIC DNA]</scope>
    <source>
        <strain evidence="1 2">CIP 110367</strain>
    </source>
</reference>
<accession>V2U3E7</accession>
<proteinExistence type="predicted"/>
<protein>
    <submittedName>
        <fullName evidence="1">Uncharacterized protein</fullName>
    </submittedName>
</protein>
<evidence type="ECO:0000313" key="2">
    <source>
        <dbReference type="Proteomes" id="UP000018415"/>
    </source>
</evidence>
<dbReference type="Proteomes" id="UP000018415">
    <property type="component" value="Unassembled WGS sequence"/>
</dbReference>
<evidence type="ECO:0000313" key="1">
    <source>
        <dbReference type="EMBL" id="ESK44016.1"/>
    </source>
</evidence>
<keyword evidence="2" id="KW-1185">Reference proteome</keyword>
<name>V2U3E7_9GAMM</name>
<gene>
    <name evidence="1" type="ORF">P253_03104</name>
</gene>
<dbReference type="EMBL" id="AYET01000021">
    <property type="protein sequence ID" value="ESK44016.1"/>
    <property type="molecule type" value="Genomic_DNA"/>
</dbReference>
<dbReference type="AlphaFoldDB" id="V2U3E7"/>
<feature type="non-terminal residue" evidence="1">
    <location>
        <position position="1"/>
    </location>
</feature>
<comment type="caution">
    <text evidence="1">The sequence shown here is derived from an EMBL/GenBank/DDBJ whole genome shotgun (WGS) entry which is preliminary data.</text>
</comment>
<organism evidence="1 2">
    <name type="scientific">Acinetobacter indicus CIP 110367</name>
    <dbReference type="NCBI Taxonomy" id="1341679"/>
    <lineage>
        <taxon>Bacteria</taxon>
        <taxon>Pseudomonadati</taxon>
        <taxon>Pseudomonadota</taxon>
        <taxon>Gammaproteobacteria</taxon>
        <taxon>Moraxellales</taxon>
        <taxon>Moraxellaceae</taxon>
        <taxon>Acinetobacter</taxon>
    </lineage>
</organism>